<sequence>MKLSSTFKNNVLPDAYAKKASVQVRGNAVISFPFTIEDAPEGTKTFAWTFVDYDSIPVCGFAYIHWVVANVPADVKAISEDFSRLDTKHTRGKNSLVSKFLNEDNSDIYDGYMGPYPPDKDHIYTLTVYALDCELPLSDGFYMNDLLHAMEGHVLAKEKLDLVGKY</sequence>
<dbReference type="InterPro" id="IPR005247">
    <property type="entry name" value="YbhB_YbcL/LppC-like"/>
</dbReference>
<organism evidence="1 2">
    <name type="scientific">Streptococcus equinus</name>
    <name type="common">Streptococcus bovis</name>
    <dbReference type="NCBI Taxonomy" id="1335"/>
    <lineage>
        <taxon>Bacteria</taxon>
        <taxon>Bacillati</taxon>
        <taxon>Bacillota</taxon>
        <taxon>Bacilli</taxon>
        <taxon>Lactobacillales</taxon>
        <taxon>Streptococcaceae</taxon>
        <taxon>Streptococcus</taxon>
    </lineage>
</organism>
<dbReference type="InterPro" id="IPR036610">
    <property type="entry name" value="PEBP-like_sf"/>
</dbReference>
<protein>
    <recommendedName>
        <fullName evidence="3">YbhB/YbcL family Raf kinase inhibitor-like protein</fullName>
    </recommendedName>
</protein>
<dbReference type="SUPFAM" id="SSF49777">
    <property type="entry name" value="PEBP-like"/>
    <property type="match status" value="1"/>
</dbReference>
<dbReference type="Pfam" id="PF01161">
    <property type="entry name" value="PBP"/>
    <property type="match status" value="1"/>
</dbReference>
<dbReference type="EMBL" id="FNJK01000002">
    <property type="protein sequence ID" value="SDO80487.1"/>
    <property type="molecule type" value="Genomic_DNA"/>
</dbReference>
<dbReference type="OrthoDB" id="9797506at2"/>
<reference evidence="1 2" key="1">
    <citation type="submission" date="2016-10" db="EMBL/GenBank/DDBJ databases">
        <authorList>
            <person name="de Groot N.N."/>
        </authorList>
    </citation>
    <scope>NUCLEOTIDE SEQUENCE [LARGE SCALE GENOMIC DNA]</scope>
    <source>
        <strain evidence="1 2">Sb04</strain>
    </source>
</reference>
<gene>
    <name evidence="1" type="ORF">SAMN05216347_102368</name>
</gene>
<dbReference type="PANTHER" id="PTHR30289:SF1">
    <property type="entry name" value="PEBP (PHOSPHATIDYLETHANOLAMINE-BINDING PROTEIN) FAMILY PROTEIN"/>
    <property type="match status" value="1"/>
</dbReference>
<dbReference type="NCBIfam" id="TIGR00481">
    <property type="entry name" value="YbhB/YbcL family Raf kinase inhibitor-like protein"/>
    <property type="match status" value="1"/>
</dbReference>
<name>A0A1H0MJD3_STREI</name>
<dbReference type="PANTHER" id="PTHR30289">
    <property type="entry name" value="UNCHARACTERIZED PROTEIN YBCL-RELATED"/>
    <property type="match status" value="1"/>
</dbReference>
<proteinExistence type="predicted"/>
<dbReference type="Proteomes" id="UP000183816">
    <property type="component" value="Unassembled WGS sequence"/>
</dbReference>
<dbReference type="Gene3D" id="3.90.280.10">
    <property type="entry name" value="PEBP-like"/>
    <property type="match status" value="1"/>
</dbReference>
<accession>A0A1H0MJD3</accession>
<dbReference type="CDD" id="cd00865">
    <property type="entry name" value="PEBP_bact_arch"/>
    <property type="match status" value="1"/>
</dbReference>
<dbReference type="InterPro" id="IPR008914">
    <property type="entry name" value="PEBP"/>
</dbReference>
<dbReference type="AlphaFoldDB" id="A0A1H0MJD3"/>
<dbReference type="RefSeq" id="WP_074482122.1">
    <property type="nucleotide sequence ID" value="NZ_FNJK01000002.1"/>
</dbReference>
<evidence type="ECO:0000313" key="1">
    <source>
        <dbReference type="EMBL" id="SDO80487.1"/>
    </source>
</evidence>
<evidence type="ECO:0000313" key="2">
    <source>
        <dbReference type="Proteomes" id="UP000183816"/>
    </source>
</evidence>
<evidence type="ECO:0008006" key="3">
    <source>
        <dbReference type="Google" id="ProtNLM"/>
    </source>
</evidence>